<comment type="caution">
    <text evidence="8">The sequence shown here is derived from an EMBL/GenBank/DDBJ whole genome shotgun (WGS) entry which is preliminary data.</text>
</comment>
<dbReference type="Proteomes" id="UP000659904">
    <property type="component" value="Unassembled WGS sequence"/>
</dbReference>
<keyword evidence="6" id="KW-1133">Transmembrane helix</keyword>
<keyword evidence="2" id="KW-0677">Repeat</keyword>
<keyword evidence="9" id="KW-1185">Reference proteome</keyword>
<dbReference type="PROSITE" id="PS51470">
    <property type="entry name" value="FG_GAP"/>
    <property type="match status" value="5"/>
</dbReference>
<dbReference type="GO" id="GO:0008305">
    <property type="term" value="C:integrin complex"/>
    <property type="evidence" value="ECO:0007669"/>
    <property type="project" value="InterPro"/>
</dbReference>
<keyword evidence="1" id="KW-0732">Signal</keyword>
<keyword evidence="3" id="KW-0378">Hydrolase</keyword>
<feature type="transmembrane region" description="Helical" evidence="6">
    <location>
        <begin position="33"/>
        <end position="54"/>
    </location>
</feature>
<evidence type="ECO:0000256" key="2">
    <source>
        <dbReference type="ARBA" id="ARBA00022737"/>
    </source>
</evidence>
<dbReference type="PRINTS" id="PR01185">
    <property type="entry name" value="INTEGRINA"/>
</dbReference>
<evidence type="ECO:0000313" key="8">
    <source>
        <dbReference type="EMBL" id="GIF98660.1"/>
    </source>
</evidence>
<protein>
    <recommendedName>
        <fullName evidence="7">M23ase beta-sheet core domain-containing protein</fullName>
    </recommendedName>
</protein>
<keyword evidence="4" id="KW-0325">Glycoprotein</keyword>
<dbReference type="GO" id="GO:0007155">
    <property type="term" value="P:cell adhesion"/>
    <property type="evidence" value="ECO:0007669"/>
    <property type="project" value="InterPro"/>
</dbReference>
<dbReference type="InterPro" id="IPR016047">
    <property type="entry name" value="M23ase_b-sheet_dom"/>
</dbReference>
<evidence type="ECO:0000256" key="4">
    <source>
        <dbReference type="ARBA" id="ARBA00023180"/>
    </source>
</evidence>
<reference evidence="8 9" key="1">
    <citation type="submission" date="2021-01" db="EMBL/GenBank/DDBJ databases">
        <title>Whole genome shotgun sequence of Catellatospora citrea NBRC 14495.</title>
        <authorList>
            <person name="Komaki H."/>
            <person name="Tamura T."/>
        </authorList>
    </citation>
    <scope>NUCLEOTIDE SEQUENCE [LARGE SCALE GENOMIC DNA]</scope>
    <source>
        <strain evidence="8 9">NBRC 14495</strain>
    </source>
</reference>
<accession>A0A8J3P1S8</accession>
<evidence type="ECO:0000313" key="9">
    <source>
        <dbReference type="Proteomes" id="UP000659904"/>
    </source>
</evidence>
<dbReference type="Pfam" id="PF01839">
    <property type="entry name" value="FG-GAP"/>
    <property type="match status" value="7"/>
</dbReference>
<evidence type="ECO:0000256" key="6">
    <source>
        <dbReference type="SAM" id="Phobius"/>
    </source>
</evidence>
<dbReference type="Gene3D" id="2.70.70.10">
    <property type="entry name" value="Glucose Permease (Domain IIA)"/>
    <property type="match status" value="1"/>
</dbReference>
<dbReference type="InterPro" id="IPR000413">
    <property type="entry name" value="Integrin_alpha"/>
</dbReference>
<dbReference type="SMART" id="SM00191">
    <property type="entry name" value="Int_alpha"/>
    <property type="match status" value="7"/>
</dbReference>
<sequence>MSEPSVGAGYRTGATPDDEMGSEIRMQRTTMRALRTAAVALVLAGAVLGAPGAATATGIAGPACDFNGDGRSDLAVGVPGESVGTLDSAGAVNVLYGSAAGVTATGNQLFHQDSAGVDGVAEAGDAFGSDTACGDFNGDGRDDLAIGVSHESVDVSANAVYDAGAVNILYGSTGGLSTTGNHVLHQATPGVPETPERADEFGTALAAGDFNGDGRDDLAVGAPGENVAGANQTGTVTVFYGTRTGLSGSGSQDWNQATSGVEGDPEGGEQLGAALAAGDFNGDGEADLAMGTPGESIGGEAWVGSVNVLYGSAAGLSAAGDQVWNQSTTGVPGNWEAGDLTGTAVTAGDFDGDGRDDLAIGSPGEDDGAIRDAGAVNVIYGAASGLTAAGSQIVTRNTLLLSGLAVAGDSFGSALAAGDFNGSGHDELAIGIPRATVAGNVAAGAVAVAFGSPLGLSLLTSQVVSQGTLGVEGLLEAGDSLGYALGTGDFDGNGRGDLAAAAPGEADGTQPGAGAVNVLYGSVLRLLTANDQIFSQNTAGIEGVASAYDRFGGGPGVSTGQYRIGYTTGTRVTVTRDHQSHSPSRFRIDMVGVNAGPDYQIVAARTGTIRYIVDGNAEPTDDNNYVWIEHADGEWSKYTHFQTNSVTSRGHQVGDVVTAGTVLGLEGDVGRASGEHLHFEVAVPDSTADPISGGGFIKGLDRIPQICGVPGNVFLQGQTYTAAPC</sequence>
<dbReference type="InterPro" id="IPR011055">
    <property type="entry name" value="Dup_hybrid_motif"/>
</dbReference>
<feature type="region of interest" description="Disordered" evidence="5">
    <location>
        <begin position="1"/>
        <end position="23"/>
    </location>
</feature>
<proteinExistence type="predicted"/>
<feature type="domain" description="M23ase beta-sheet core" evidence="7">
    <location>
        <begin position="595"/>
        <end position="690"/>
    </location>
</feature>
<keyword evidence="6" id="KW-0812">Transmembrane</keyword>
<dbReference type="GO" id="GO:0016787">
    <property type="term" value="F:hydrolase activity"/>
    <property type="evidence" value="ECO:0007669"/>
    <property type="project" value="UniProtKB-KW"/>
</dbReference>
<dbReference type="InterPro" id="IPR013519">
    <property type="entry name" value="Int_alpha_beta-p"/>
</dbReference>
<organism evidence="8 9">
    <name type="scientific">Catellatospora citrea</name>
    <dbReference type="NCBI Taxonomy" id="53366"/>
    <lineage>
        <taxon>Bacteria</taxon>
        <taxon>Bacillati</taxon>
        <taxon>Actinomycetota</taxon>
        <taxon>Actinomycetes</taxon>
        <taxon>Micromonosporales</taxon>
        <taxon>Micromonosporaceae</taxon>
        <taxon>Catellatospora</taxon>
    </lineage>
</organism>
<keyword evidence="6" id="KW-0472">Membrane</keyword>
<evidence type="ECO:0000256" key="3">
    <source>
        <dbReference type="ARBA" id="ARBA00022801"/>
    </source>
</evidence>
<evidence type="ECO:0000259" key="7">
    <source>
        <dbReference type="Pfam" id="PF01551"/>
    </source>
</evidence>
<evidence type="ECO:0000256" key="5">
    <source>
        <dbReference type="SAM" id="MobiDB-lite"/>
    </source>
</evidence>
<dbReference type="SUPFAM" id="SSF51261">
    <property type="entry name" value="Duplicated hybrid motif"/>
    <property type="match status" value="1"/>
</dbReference>
<gene>
    <name evidence="8" type="ORF">Cci01nite_37540</name>
</gene>
<name>A0A8J3P1S8_9ACTN</name>
<dbReference type="Gene3D" id="2.130.10.130">
    <property type="entry name" value="Integrin alpha, N-terminal"/>
    <property type="match status" value="4"/>
</dbReference>
<evidence type="ECO:0000256" key="1">
    <source>
        <dbReference type="ARBA" id="ARBA00022729"/>
    </source>
</evidence>
<dbReference type="InterPro" id="IPR028994">
    <property type="entry name" value="Integrin_alpha_N"/>
</dbReference>
<dbReference type="InterPro" id="IPR013517">
    <property type="entry name" value="FG-GAP"/>
</dbReference>
<dbReference type="PANTHER" id="PTHR23221:SF7">
    <property type="entry name" value="PHOSPHATIDYLINOSITOL-GLYCAN-SPECIFIC PHOSPHOLIPASE D"/>
    <property type="match status" value="1"/>
</dbReference>
<dbReference type="EMBL" id="BONH01000016">
    <property type="protein sequence ID" value="GIF98660.1"/>
    <property type="molecule type" value="Genomic_DNA"/>
</dbReference>
<dbReference type="AlphaFoldDB" id="A0A8J3P1S8"/>
<dbReference type="Pfam" id="PF01551">
    <property type="entry name" value="Peptidase_M23"/>
    <property type="match status" value="1"/>
</dbReference>
<dbReference type="CDD" id="cd12797">
    <property type="entry name" value="M23_peptidase"/>
    <property type="match status" value="1"/>
</dbReference>
<dbReference type="SUPFAM" id="SSF69318">
    <property type="entry name" value="Integrin alpha N-terminal domain"/>
    <property type="match status" value="2"/>
</dbReference>
<dbReference type="PANTHER" id="PTHR23221">
    <property type="entry name" value="GLYCOSYLPHOSPHATIDYLINOSITOL PHOSPHOLIPASE D"/>
    <property type="match status" value="1"/>
</dbReference>